<name>A0ABR0ALB3_9CRUS</name>
<dbReference type="Proteomes" id="UP001234178">
    <property type="component" value="Unassembled WGS sequence"/>
</dbReference>
<evidence type="ECO:0000256" key="1">
    <source>
        <dbReference type="SAM" id="MobiDB-lite"/>
    </source>
</evidence>
<evidence type="ECO:0000313" key="3">
    <source>
        <dbReference type="EMBL" id="KAK4025898.1"/>
    </source>
</evidence>
<sequence>MMSYFTKLVSWVMSIMLGESVDSSPEPAVKQDMSRRPLPPIPVQSQTAFGSFPISPPSGNQYVFGPGSNVSTDQHIYDEPTCNTAYDHLRQQAPAFGFRKTPRMHEYSDNPPLRRARNSKKHSEYGSPLCQKNGDPVTCLGKGNESTPPPARSSAQSERTSDHGQEVRLNTYAVPRWKPHLSHPDSGDGPKQAAAYEKWDKAARTDVITKKWA</sequence>
<evidence type="ECO:0000256" key="2">
    <source>
        <dbReference type="SAM" id="SignalP"/>
    </source>
</evidence>
<keyword evidence="2" id="KW-0732">Signal</keyword>
<evidence type="ECO:0000313" key="4">
    <source>
        <dbReference type="Proteomes" id="UP001234178"/>
    </source>
</evidence>
<protein>
    <submittedName>
        <fullName evidence="3">Uncharacterized protein</fullName>
    </submittedName>
</protein>
<feature type="region of interest" description="Disordered" evidence="1">
    <location>
        <begin position="95"/>
        <end position="197"/>
    </location>
</feature>
<organism evidence="3 4">
    <name type="scientific">Daphnia magna</name>
    <dbReference type="NCBI Taxonomy" id="35525"/>
    <lineage>
        <taxon>Eukaryota</taxon>
        <taxon>Metazoa</taxon>
        <taxon>Ecdysozoa</taxon>
        <taxon>Arthropoda</taxon>
        <taxon>Crustacea</taxon>
        <taxon>Branchiopoda</taxon>
        <taxon>Diplostraca</taxon>
        <taxon>Cladocera</taxon>
        <taxon>Anomopoda</taxon>
        <taxon>Daphniidae</taxon>
        <taxon>Daphnia</taxon>
    </lineage>
</organism>
<feature type="chain" id="PRO_5046340820" evidence="2">
    <location>
        <begin position="24"/>
        <end position="213"/>
    </location>
</feature>
<feature type="signal peptide" evidence="2">
    <location>
        <begin position="1"/>
        <end position="23"/>
    </location>
</feature>
<proteinExistence type="predicted"/>
<comment type="caution">
    <text evidence="3">The sequence shown here is derived from an EMBL/GenBank/DDBJ whole genome shotgun (WGS) entry which is preliminary data.</text>
</comment>
<dbReference type="EMBL" id="JAOYFB010000038">
    <property type="protein sequence ID" value="KAK4025898.1"/>
    <property type="molecule type" value="Genomic_DNA"/>
</dbReference>
<accession>A0ABR0ALB3</accession>
<keyword evidence="4" id="KW-1185">Reference proteome</keyword>
<reference evidence="3 4" key="1">
    <citation type="journal article" date="2023" name="Nucleic Acids Res.">
        <title>The hologenome of Daphnia magna reveals possible DNA methylation and microbiome-mediated evolution of the host genome.</title>
        <authorList>
            <person name="Chaturvedi A."/>
            <person name="Li X."/>
            <person name="Dhandapani V."/>
            <person name="Marshall H."/>
            <person name="Kissane S."/>
            <person name="Cuenca-Cambronero M."/>
            <person name="Asole G."/>
            <person name="Calvet F."/>
            <person name="Ruiz-Romero M."/>
            <person name="Marangio P."/>
            <person name="Guigo R."/>
            <person name="Rago D."/>
            <person name="Mirbahai L."/>
            <person name="Eastwood N."/>
            <person name="Colbourne J.K."/>
            <person name="Zhou J."/>
            <person name="Mallon E."/>
            <person name="Orsini L."/>
        </authorList>
    </citation>
    <scope>NUCLEOTIDE SEQUENCE [LARGE SCALE GENOMIC DNA]</scope>
    <source>
        <strain evidence="3">LRV0_1</strain>
    </source>
</reference>
<gene>
    <name evidence="3" type="ORF">OUZ56_014935</name>
</gene>